<name>A0A081CJY3_PSEA2</name>
<dbReference type="EMBL" id="DF830082">
    <property type="protein sequence ID" value="GAK66979.1"/>
    <property type="molecule type" value="Genomic_DNA"/>
</dbReference>
<sequence length="111" mass="12176">MLSANDFEVDPGREAIGHNTPTDIPRVRRFFDPHMAEAAPRLEWKAWRVAVAISVRQMHTSRHVFLRVPGLAVTKLAGWARPAGTGCCSQRPQTASAGLKNTDPGLYPLSS</sequence>
<gene>
    <name evidence="2" type="ORF">PAN0_015c5204</name>
</gene>
<evidence type="ECO:0000256" key="1">
    <source>
        <dbReference type="SAM" id="MobiDB-lite"/>
    </source>
</evidence>
<dbReference type="Proteomes" id="UP000053758">
    <property type="component" value="Unassembled WGS sequence"/>
</dbReference>
<protein>
    <submittedName>
        <fullName evidence="2">Uncharacterized protein</fullName>
    </submittedName>
</protein>
<accession>A0A081CJY3</accession>
<feature type="region of interest" description="Disordered" evidence="1">
    <location>
        <begin position="91"/>
        <end position="111"/>
    </location>
</feature>
<dbReference type="AlphaFoldDB" id="A0A081CJY3"/>
<dbReference type="RefSeq" id="XP_014654999.1">
    <property type="nucleotide sequence ID" value="XM_014799513.1"/>
</dbReference>
<dbReference type="GeneID" id="26305937"/>
<feature type="region of interest" description="Disordered" evidence="1">
    <location>
        <begin position="1"/>
        <end position="22"/>
    </location>
</feature>
<evidence type="ECO:0000313" key="2">
    <source>
        <dbReference type="EMBL" id="GAK66979.1"/>
    </source>
</evidence>
<organism evidence="2 3">
    <name type="scientific">Pseudozyma antarctica</name>
    <name type="common">Yeast</name>
    <name type="synonym">Candida antarctica</name>
    <dbReference type="NCBI Taxonomy" id="84753"/>
    <lineage>
        <taxon>Eukaryota</taxon>
        <taxon>Fungi</taxon>
        <taxon>Dikarya</taxon>
        <taxon>Basidiomycota</taxon>
        <taxon>Ustilaginomycotina</taxon>
        <taxon>Ustilaginomycetes</taxon>
        <taxon>Ustilaginales</taxon>
        <taxon>Ustilaginaceae</taxon>
        <taxon>Moesziomyces</taxon>
    </lineage>
</organism>
<dbReference type="HOGENOM" id="CLU_2158056_0_0_1"/>
<keyword evidence="3" id="KW-1185">Reference proteome</keyword>
<evidence type="ECO:0000313" key="3">
    <source>
        <dbReference type="Proteomes" id="UP000053758"/>
    </source>
</evidence>
<proteinExistence type="predicted"/>
<reference evidence="3" key="1">
    <citation type="journal article" date="2014" name="Genome Announc.">
        <title>Draft Genome Sequence of the Yeast Pseudozyma antarctica Type Strain JCM10317, a Producer of the Glycolipid Biosurfactants, Mannosylerythritol Lipids.</title>
        <authorList>
            <person name="Saika A."/>
            <person name="Koike H."/>
            <person name="Hori T."/>
            <person name="Fukuoka T."/>
            <person name="Sato S."/>
            <person name="Habe H."/>
            <person name="Kitamoto D."/>
            <person name="Morita T."/>
        </authorList>
    </citation>
    <scope>NUCLEOTIDE SEQUENCE [LARGE SCALE GENOMIC DNA]</scope>
    <source>
        <strain evidence="3">JCM 10317</strain>
    </source>
</reference>